<name>A0A833TX84_ACIBZ</name>
<dbReference type="InterPro" id="IPR050266">
    <property type="entry name" value="AB_hydrolase_sf"/>
</dbReference>
<sequence length="268" mass="30534">MCNIKIMETWLDLKLDVFDAKLYVKSWIPHQHLATPIILLHDSLGSVQLWRDFPEKLAGITGRQIIAYDRLGFGQSSEHPNILDIDFVKNEAIEVFSVILEQLKIQDFIVMGHSVGGGMATHCSVQYPQQCKALITISAQSFVEQQTLTGIQDAKTNFQHVGQMNRLKKYHGEKAQWVLAAWTETWLSCEFRHWHLKDTITQIQCPLLVIHGELDEYGSLAQPQQFINYASGKSQMEIITGAKHMPHKENPEQILEIIQSFIADLDIA</sequence>
<dbReference type="AlphaFoldDB" id="A0A833TX84"/>
<dbReference type="EMBL" id="WNDP01000058">
    <property type="protein sequence ID" value="KAF1024564.1"/>
    <property type="molecule type" value="Genomic_DNA"/>
</dbReference>
<dbReference type="Gene3D" id="3.40.50.1820">
    <property type="entry name" value="alpha/beta hydrolase"/>
    <property type="match status" value="1"/>
</dbReference>
<accession>A0A833TX84</accession>
<feature type="domain" description="AB hydrolase-1" evidence="1">
    <location>
        <begin position="36"/>
        <end position="144"/>
    </location>
</feature>
<dbReference type="Proteomes" id="UP000490535">
    <property type="component" value="Unassembled WGS sequence"/>
</dbReference>
<dbReference type="PRINTS" id="PR00111">
    <property type="entry name" value="ABHYDROLASE"/>
</dbReference>
<organism evidence="2 3">
    <name type="scientific">Acinetobacter bereziniae</name>
    <name type="common">Acinetobacter genomosp. 10</name>
    <dbReference type="NCBI Taxonomy" id="106648"/>
    <lineage>
        <taxon>Bacteria</taxon>
        <taxon>Pseudomonadati</taxon>
        <taxon>Pseudomonadota</taxon>
        <taxon>Gammaproteobacteria</taxon>
        <taxon>Moraxellales</taxon>
        <taxon>Moraxellaceae</taxon>
        <taxon>Acinetobacter</taxon>
    </lineage>
</organism>
<dbReference type="PANTHER" id="PTHR43798">
    <property type="entry name" value="MONOACYLGLYCEROL LIPASE"/>
    <property type="match status" value="1"/>
</dbReference>
<reference evidence="3" key="1">
    <citation type="journal article" date="2020" name="MBio">
        <title>Horizontal gene transfer to a defensive symbiont with a reduced genome amongst a multipartite beetle microbiome.</title>
        <authorList>
            <person name="Waterworth S.C."/>
            <person name="Florez L.V."/>
            <person name="Rees E.R."/>
            <person name="Hertweck C."/>
            <person name="Kaltenpoth M."/>
            <person name="Kwan J.C."/>
        </authorList>
    </citation>
    <scope>NUCLEOTIDE SEQUENCE [LARGE SCALE GENOMIC DNA]</scope>
</reference>
<evidence type="ECO:0000313" key="3">
    <source>
        <dbReference type="Proteomes" id="UP000490535"/>
    </source>
</evidence>
<gene>
    <name evidence="2" type="primary">pepIP_1</name>
    <name evidence="2" type="ORF">GAK29_02490</name>
</gene>
<proteinExistence type="predicted"/>
<evidence type="ECO:0000313" key="2">
    <source>
        <dbReference type="EMBL" id="KAF1024564.1"/>
    </source>
</evidence>
<protein>
    <submittedName>
        <fullName evidence="2">Proline iminopeptidase</fullName>
    </submittedName>
</protein>
<dbReference type="Pfam" id="PF00561">
    <property type="entry name" value="Abhydrolase_1"/>
    <property type="match status" value="1"/>
</dbReference>
<dbReference type="SUPFAM" id="SSF53474">
    <property type="entry name" value="alpha/beta-Hydrolases"/>
    <property type="match status" value="1"/>
</dbReference>
<evidence type="ECO:0000259" key="1">
    <source>
        <dbReference type="Pfam" id="PF00561"/>
    </source>
</evidence>
<dbReference type="InterPro" id="IPR029058">
    <property type="entry name" value="AB_hydrolase_fold"/>
</dbReference>
<comment type="caution">
    <text evidence="2">The sequence shown here is derived from an EMBL/GenBank/DDBJ whole genome shotgun (WGS) entry which is preliminary data.</text>
</comment>
<dbReference type="InterPro" id="IPR000073">
    <property type="entry name" value="AB_hydrolase_1"/>
</dbReference>